<dbReference type="AlphaFoldDB" id="A0AAW0T115"/>
<evidence type="ECO:0000313" key="5">
    <source>
        <dbReference type="EMBL" id="KAK8380582.1"/>
    </source>
</evidence>
<accession>A0AAW0T115</accession>
<dbReference type="PROSITE" id="PS50004">
    <property type="entry name" value="C2"/>
    <property type="match status" value="1"/>
</dbReference>
<evidence type="ECO:0000259" key="3">
    <source>
        <dbReference type="PROSITE" id="PS50004"/>
    </source>
</evidence>
<dbReference type="InterPro" id="IPR035892">
    <property type="entry name" value="C2_domain_sf"/>
</dbReference>
<dbReference type="PROSITE" id="PS51259">
    <property type="entry name" value="MHD2"/>
    <property type="match status" value="1"/>
</dbReference>
<dbReference type="Proteomes" id="UP001487740">
    <property type="component" value="Unassembled WGS sequence"/>
</dbReference>
<organism evidence="5 6">
    <name type="scientific">Scylla paramamosain</name>
    <name type="common">Mud crab</name>
    <dbReference type="NCBI Taxonomy" id="85552"/>
    <lineage>
        <taxon>Eukaryota</taxon>
        <taxon>Metazoa</taxon>
        <taxon>Ecdysozoa</taxon>
        <taxon>Arthropoda</taxon>
        <taxon>Crustacea</taxon>
        <taxon>Multicrustacea</taxon>
        <taxon>Malacostraca</taxon>
        <taxon>Eumalacostraca</taxon>
        <taxon>Eucarida</taxon>
        <taxon>Decapoda</taxon>
        <taxon>Pleocyemata</taxon>
        <taxon>Brachyura</taxon>
        <taxon>Eubrachyura</taxon>
        <taxon>Portunoidea</taxon>
        <taxon>Portunidae</taxon>
        <taxon>Portuninae</taxon>
        <taxon>Scylla</taxon>
    </lineage>
</organism>
<dbReference type="PANTHER" id="PTHR45999:SF4">
    <property type="entry name" value="UNC-13-4A, ISOFORM B"/>
    <property type="match status" value="1"/>
</dbReference>
<gene>
    <name evidence="5" type="ORF">O3P69_016881</name>
</gene>
<dbReference type="InterPro" id="IPR000008">
    <property type="entry name" value="C2_dom"/>
</dbReference>
<dbReference type="InterPro" id="IPR052095">
    <property type="entry name" value="UNC-13_domain"/>
</dbReference>
<dbReference type="GO" id="GO:0099503">
    <property type="term" value="C:secretory vesicle"/>
    <property type="evidence" value="ECO:0007669"/>
    <property type="project" value="TreeGrafter"/>
</dbReference>
<keyword evidence="2" id="KW-0268">Exocytosis</keyword>
<dbReference type="SMART" id="SM00239">
    <property type="entry name" value="C2"/>
    <property type="match status" value="1"/>
</dbReference>
<comment type="caution">
    <text evidence="5">The sequence shown here is derived from an EMBL/GenBank/DDBJ whole genome shotgun (WGS) entry which is preliminary data.</text>
</comment>
<dbReference type="Pfam" id="PF00168">
    <property type="entry name" value="C2"/>
    <property type="match status" value="1"/>
</dbReference>
<name>A0AAW0T115_SCYPA</name>
<feature type="domain" description="C2" evidence="3">
    <location>
        <begin position="733"/>
        <end position="865"/>
    </location>
</feature>
<reference evidence="5 6" key="1">
    <citation type="submission" date="2023-03" db="EMBL/GenBank/DDBJ databases">
        <title>High-quality genome of Scylla paramamosain provides insights in environmental adaptation.</title>
        <authorList>
            <person name="Zhang L."/>
        </authorList>
    </citation>
    <scope>NUCLEOTIDE SEQUENCE [LARGE SCALE GENOMIC DNA]</scope>
    <source>
        <strain evidence="5">LZ_2023a</strain>
        <tissue evidence="5">Muscle</tissue>
    </source>
</reference>
<evidence type="ECO:0000256" key="2">
    <source>
        <dbReference type="ARBA" id="ARBA00022483"/>
    </source>
</evidence>
<evidence type="ECO:0000313" key="6">
    <source>
        <dbReference type="Proteomes" id="UP001487740"/>
    </source>
</evidence>
<evidence type="ECO:0000259" key="4">
    <source>
        <dbReference type="PROSITE" id="PS51259"/>
    </source>
</evidence>
<evidence type="ECO:0000256" key="1">
    <source>
        <dbReference type="ARBA" id="ARBA00005823"/>
    </source>
</evidence>
<dbReference type="InterPro" id="IPR014772">
    <property type="entry name" value="Munc13_dom-2"/>
</dbReference>
<proteinExistence type="inferred from homology"/>
<dbReference type="Gene3D" id="1.10.357.50">
    <property type="match status" value="1"/>
</dbReference>
<dbReference type="Gene3D" id="2.60.40.150">
    <property type="entry name" value="C2 domain"/>
    <property type="match status" value="1"/>
</dbReference>
<keyword evidence="6" id="KW-1185">Reference proteome</keyword>
<protein>
    <submittedName>
        <fullName evidence="5">Uncharacterized protein</fullName>
    </submittedName>
</protein>
<comment type="similarity">
    <text evidence="1">Belongs to the unc-13 family.</text>
</comment>
<dbReference type="GO" id="GO:0006887">
    <property type="term" value="P:exocytosis"/>
    <property type="evidence" value="ECO:0007669"/>
    <property type="project" value="UniProtKB-KW"/>
</dbReference>
<sequence length="928" mass="105506">MTSLSASGHDPQEGGVEHFSVRDIRELSRLVRGATSKEMRNLLGSVILPLADMKEQSTEGWYHLSKSREEECNQMSSRESFKANKKRGSVRLTLRVATVAQLNLIGPHWFENFLSRVIQHRLGYLSTFSNFRRGRTRTERTFRSLRSTSKSTKNNSNVLKSSRSCIVSNNSVSDGSNIDSEGMVSFSPPWKGTLSSTKVCLLEHYAITLNLTPPIIAFSWWKVCSRLVAVEQAFLGSLLKTLQGYLSEGRYSQAETEDIESSLRQWVETETDKLRNLTTHFPAYSKIVSYAQLQGIIRNFNAVMNDCNMKEMNIFPSSSSINQLISDSLMEFSRIWWESCLKSKGRNSHTATEDQQLMFAVSVAGEVYTFLAEVCNFYHDVFYREASISFLKLTYTLLTTELGARVRTLLHQIYSSSVKKKLARASGHCEADRYSLEPGTPVWQLYKKFEIIEKIGENLPSEVQQQSGLQRVSPSAVETKSNFKIIKSSWQKLSWPEEVEVDRVMNPLLHNLCGLGTHFVRLMITKLESRHEEDTSRDLSFLSPQSCSGLNNIQYLRKEIEAVPEFFDLTHSDKGGNNFSVVTKTSSKMEESVSLFMDNAVAKVRPTLSRAVEASCDMGSEYHLVHDVLDKEFCVLRQRLDDTNFKSFILKIWNALIVIFTETVEKNATSHSAEYFKGVFIVLERCWFFFTPIDHTGLEPQCACTSEYLSLKKTLSNLKLPTEALIAKYYQERHEELLQTHSCTAELVVRAFFMRSGKLVIEVIMARNIVGTSRKLPDTQVTVKLVPNEWFQSGLIAKTKIHRKTDTPVFDEKFEVVVCPTDGGLKTGYLHFLLKSHYLLQSHVIGEAVLPLDKVPSLDFPEASDVKNQFLNMNVAKNSDDYAAAKALKFRTWDRRAQLFLQRSPFLETSMFTTSFGFPLPSLTILVN</sequence>
<dbReference type="EMBL" id="JARAKH010000042">
    <property type="protein sequence ID" value="KAK8380582.1"/>
    <property type="molecule type" value="Genomic_DNA"/>
</dbReference>
<dbReference type="PANTHER" id="PTHR45999">
    <property type="entry name" value="UNC-13-4A, ISOFORM B"/>
    <property type="match status" value="1"/>
</dbReference>
<feature type="domain" description="MHD2" evidence="4">
    <location>
        <begin position="619"/>
        <end position="729"/>
    </location>
</feature>
<dbReference type="SUPFAM" id="SSF49562">
    <property type="entry name" value="C2 domain (Calcium/lipid-binding domain, CaLB)"/>
    <property type="match status" value="1"/>
</dbReference>